<evidence type="ECO:0000313" key="1">
    <source>
        <dbReference type="EMBL" id="CBJ28684.1"/>
    </source>
</evidence>
<dbReference type="AlphaFoldDB" id="D7FI58"/>
<proteinExistence type="predicted"/>
<protein>
    <submittedName>
        <fullName evidence="1">Uncharacterized protein</fullName>
    </submittedName>
</protein>
<gene>
    <name evidence="1" type="ORF">Esi_0117_0074</name>
</gene>
<reference evidence="1 2" key="1">
    <citation type="journal article" date="2010" name="Nature">
        <title>The Ectocarpus genome and the independent evolution of multicellularity in brown algae.</title>
        <authorList>
            <person name="Cock J.M."/>
            <person name="Sterck L."/>
            <person name="Rouze P."/>
            <person name="Scornet D."/>
            <person name="Allen A.E."/>
            <person name="Amoutzias G."/>
            <person name="Anthouard V."/>
            <person name="Artiguenave F."/>
            <person name="Aury J.M."/>
            <person name="Badger J.H."/>
            <person name="Beszteri B."/>
            <person name="Billiau K."/>
            <person name="Bonnet E."/>
            <person name="Bothwell J.H."/>
            <person name="Bowler C."/>
            <person name="Boyen C."/>
            <person name="Brownlee C."/>
            <person name="Carrano C.J."/>
            <person name="Charrier B."/>
            <person name="Cho G.Y."/>
            <person name="Coelho S.M."/>
            <person name="Collen J."/>
            <person name="Corre E."/>
            <person name="Da Silva C."/>
            <person name="Delage L."/>
            <person name="Delaroque N."/>
            <person name="Dittami S.M."/>
            <person name="Doulbeau S."/>
            <person name="Elias M."/>
            <person name="Farnham G."/>
            <person name="Gachon C.M."/>
            <person name="Gschloessl B."/>
            <person name="Heesch S."/>
            <person name="Jabbari K."/>
            <person name="Jubin C."/>
            <person name="Kawai H."/>
            <person name="Kimura K."/>
            <person name="Kloareg B."/>
            <person name="Kupper F.C."/>
            <person name="Lang D."/>
            <person name="Le Bail A."/>
            <person name="Leblanc C."/>
            <person name="Lerouge P."/>
            <person name="Lohr M."/>
            <person name="Lopez P.J."/>
            <person name="Martens C."/>
            <person name="Maumus F."/>
            <person name="Michel G."/>
            <person name="Miranda-Saavedra D."/>
            <person name="Morales J."/>
            <person name="Moreau H."/>
            <person name="Motomura T."/>
            <person name="Nagasato C."/>
            <person name="Napoli C.A."/>
            <person name="Nelson D.R."/>
            <person name="Nyvall-Collen P."/>
            <person name="Peters A.F."/>
            <person name="Pommier C."/>
            <person name="Potin P."/>
            <person name="Poulain J."/>
            <person name="Quesneville H."/>
            <person name="Read B."/>
            <person name="Rensing S.A."/>
            <person name="Ritter A."/>
            <person name="Rousvoal S."/>
            <person name="Samanta M."/>
            <person name="Samson G."/>
            <person name="Schroeder D.C."/>
            <person name="Segurens B."/>
            <person name="Strittmatter M."/>
            <person name="Tonon T."/>
            <person name="Tregear J.W."/>
            <person name="Valentin K."/>
            <person name="von Dassow P."/>
            <person name="Yamagishi T."/>
            <person name="Van de Peer Y."/>
            <person name="Wincker P."/>
        </authorList>
    </citation>
    <scope>NUCLEOTIDE SEQUENCE [LARGE SCALE GENOMIC DNA]</scope>
    <source>
        <strain evidence="2">Ec32 / CCAP1310/4</strain>
    </source>
</reference>
<evidence type="ECO:0000313" key="2">
    <source>
        <dbReference type="Proteomes" id="UP000002630"/>
    </source>
</evidence>
<dbReference type="EMBL" id="FN649760">
    <property type="protein sequence ID" value="CBJ28684.1"/>
    <property type="molecule type" value="Genomic_DNA"/>
</dbReference>
<sequence>MLNVSPTTLLGRRRTTTHQVWVRWASQISRGAAARFSGELYKAERNQ</sequence>
<accession>D7FI58</accession>
<name>D7FI58_ECTSI</name>
<keyword evidence="2" id="KW-1185">Reference proteome</keyword>
<dbReference type="InParanoid" id="D7FI58"/>
<dbReference type="Proteomes" id="UP000002630">
    <property type="component" value="Unassembled WGS sequence"/>
</dbReference>
<organism evidence="1 2">
    <name type="scientific">Ectocarpus siliculosus</name>
    <name type="common">Brown alga</name>
    <name type="synonym">Conferva siliculosa</name>
    <dbReference type="NCBI Taxonomy" id="2880"/>
    <lineage>
        <taxon>Eukaryota</taxon>
        <taxon>Sar</taxon>
        <taxon>Stramenopiles</taxon>
        <taxon>Ochrophyta</taxon>
        <taxon>PX clade</taxon>
        <taxon>Phaeophyceae</taxon>
        <taxon>Ectocarpales</taxon>
        <taxon>Ectocarpaceae</taxon>
        <taxon>Ectocarpus</taxon>
    </lineage>
</organism>